<comment type="caution">
    <text evidence="2">The sequence shown here is derived from an EMBL/GenBank/DDBJ whole genome shotgun (WGS) entry which is preliminary data.</text>
</comment>
<feature type="region of interest" description="Disordered" evidence="1">
    <location>
        <begin position="45"/>
        <end position="101"/>
    </location>
</feature>
<dbReference type="InterPro" id="IPR011681">
    <property type="entry name" value="GcrA"/>
</dbReference>
<protein>
    <submittedName>
        <fullName evidence="2">GcrA cell cycle regulator</fullName>
    </submittedName>
</protein>
<organism evidence="2 3">
    <name type="scientific">Pyruvatibacter mobilis</name>
    <dbReference type="NCBI Taxonomy" id="1712261"/>
    <lineage>
        <taxon>Bacteria</taxon>
        <taxon>Pseudomonadati</taxon>
        <taxon>Pseudomonadota</taxon>
        <taxon>Alphaproteobacteria</taxon>
        <taxon>Hyphomicrobiales</taxon>
        <taxon>Parvibaculaceae</taxon>
        <taxon>Pyruvatibacter</taxon>
    </lineage>
</organism>
<accession>A0A845Q965</accession>
<evidence type="ECO:0000256" key="1">
    <source>
        <dbReference type="SAM" id="MobiDB-lite"/>
    </source>
</evidence>
<evidence type="ECO:0000313" key="3">
    <source>
        <dbReference type="Proteomes" id="UP000470384"/>
    </source>
</evidence>
<dbReference type="GeneID" id="300655667"/>
<dbReference type="Proteomes" id="UP000470384">
    <property type="component" value="Unassembled WGS sequence"/>
</dbReference>
<dbReference type="EMBL" id="WXYQ01000003">
    <property type="protein sequence ID" value="NBG94798.1"/>
    <property type="molecule type" value="Genomic_DNA"/>
</dbReference>
<feature type="compositionally biased region" description="Basic and acidic residues" evidence="1">
    <location>
        <begin position="155"/>
        <end position="164"/>
    </location>
</feature>
<reference evidence="2 3" key="1">
    <citation type="journal article" date="2016" name="Int. J. Syst. Evol. Microbiol.">
        <title>Pyruvatibacter mobilis gen. nov., sp. nov., a marine bacterium from the culture broth of Picochlorum sp. 122.</title>
        <authorList>
            <person name="Wang G."/>
            <person name="Tang M."/>
            <person name="Wu H."/>
            <person name="Dai S."/>
            <person name="Li T."/>
            <person name="Chen C."/>
            <person name="He H."/>
            <person name="Fan J."/>
            <person name="Xiang W."/>
            <person name="Li X."/>
        </authorList>
    </citation>
    <scope>NUCLEOTIDE SEQUENCE [LARGE SCALE GENOMIC DNA]</scope>
    <source>
        <strain evidence="2 3">GYP-11</strain>
    </source>
</reference>
<proteinExistence type="predicted"/>
<feature type="compositionally biased region" description="Low complexity" evidence="1">
    <location>
        <begin position="61"/>
        <end position="76"/>
    </location>
</feature>
<name>A0A845Q965_9HYPH</name>
<keyword evidence="3" id="KW-1185">Reference proteome</keyword>
<dbReference type="RefSeq" id="WP_027843889.1">
    <property type="nucleotide sequence ID" value="NZ_BMHN01000001.1"/>
</dbReference>
<dbReference type="Pfam" id="PF07750">
    <property type="entry name" value="GcrA"/>
    <property type="match status" value="1"/>
</dbReference>
<dbReference type="AlphaFoldDB" id="A0A845Q965"/>
<sequence>MSWTDERVEQLKQMWMDGLSASQIAARLGGVTRNAVIGKVHRLGLSGRGAPTRVTRRRPASPRTARATTASTTTATPRREAAKKPAPVPAPEPEEAELLSDPATQANLLELNEQTCKWPIGDPGDENFHFCGRRSAPGLPYCAAHAKMAYQPLPSRRERKDKAPQRQFPNRMIG</sequence>
<evidence type="ECO:0000313" key="2">
    <source>
        <dbReference type="EMBL" id="NBG94798.1"/>
    </source>
</evidence>
<gene>
    <name evidence="2" type="ORF">GTQ45_03530</name>
</gene>
<dbReference type="OrthoDB" id="9798071at2"/>
<dbReference type="Gene3D" id="1.10.10.60">
    <property type="entry name" value="Homeodomain-like"/>
    <property type="match status" value="1"/>
</dbReference>
<feature type="region of interest" description="Disordered" evidence="1">
    <location>
        <begin position="152"/>
        <end position="174"/>
    </location>
</feature>